<dbReference type="AlphaFoldDB" id="A0A7S3E9M6"/>
<keyword evidence="2" id="KW-0645">Protease</keyword>
<dbReference type="InterPro" id="IPR038765">
    <property type="entry name" value="Papain-like_cys_pep_sf"/>
</dbReference>
<dbReference type="InterPro" id="IPR003653">
    <property type="entry name" value="Peptidase_C48_C"/>
</dbReference>
<name>A0A7S3E9M6_9RHOD</name>
<feature type="domain" description="Ubiquitin-like protease family profile" evidence="6">
    <location>
        <begin position="119"/>
        <end position="307"/>
    </location>
</feature>
<dbReference type="SUPFAM" id="SSF54001">
    <property type="entry name" value="Cysteine proteinases"/>
    <property type="match status" value="1"/>
</dbReference>
<dbReference type="Gene3D" id="1.10.418.20">
    <property type="match status" value="1"/>
</dbReference>
<dbReference type="PROSITE" id="PS50600">
    <property type="entry name" value="ULP_PROTEASE"/>
    <property type="match status" value="1"/>
</dbReference>
<evidence type="ECO:0000313" key="7">
    <source>
        <dbReference type="EMBL" id="CAE0037614.1"/>
    </source>
</evidence>
<feature type="compositionally biased region" description="Polar residues" evidence="5">
    <location>
        <begin position="1"/>
        <end position="10"/>
    </location>
</feature>
<dbReference type="Gene3D" id="3.30.310.130">
    <property type="entry name" value="Ubiquitin-related"/>
    <property type="match status" value="1"/>
</dbReference>
<evidence type="ECO:0000256" key="1">
    <source>
        <dbReference type="ARBA" id="ARBA00005234"/>
    </source>
</evidence>
<dbReference type="PANTHER" id="PTHR46915">
    <property type="entry name" value="UBIQUITIN-LIKE PROTEASE 4-RELATED"/>
    <property type="match status" value="1"/>
</dbReference>
<organism evidence="8">
    <name type="scientific">Rhodosorus marinus</name>
    <dbReference type="NCBI Taxonomy" id="101924"/>
    <lineage>
        <taxon>Eukaryota</taxon>
        <taxon>Rhodophyta</taxon>
        <taxon>Stylonematophyceae</taxon>
        <taxon>Stylonematales</taxon>
        <taxon>Stylonemataceae</taxon>
        <taxon>Rhodosorus</taxon>
    </lineage>
</organism>
<dbReference type="EMBL" id="HBHW01007343">
    <property type="protein sequence ID" value="CAE0037614.1"/>
    <property type="molecule type" value="Transcribed_RNA"/>
</dbReference>
<gene>
    <name evidence="7" type="ORF">RMAR00112_LOCUS5565</name>
    <name evidence="8" type="ORF">RMAR00112_LOCUS5569</name>
</gene>
<protein>
    <recommendedName>
        <fullName evidence="6">Ubiquitin-like protease family profile domain-containing protein</fullName>
    </recommendedName>
</protein>
<evidence type="ECO:0000256" key="3">
    <source>
        <dbReference type="ARBA" id="ARBA00022801"/>
    </source>
</evidence>
<dbReference type="EMBL" id="HBHW01007347">
    <property type="protein sequence ID" value="CAE0037618.1"/>
    <property type="molecule type" value="Transcribed_RNA"/>
</dbReference>
<evidence type="ECO:0000256" key="4">
    <source>
        <dbReference type="ARBA" id="ARBA00022807"/>
    </source>
</evidence>
<evidence type="ECO:0000259" key="6">
    <source>
        <dbReference type="PROSITE" id="PS50600"/>
    </source>
</evidence>
<dbReference type="PANTHER" id="PTHR46915:SF2">
    <property type="entry name" value="UBIQUITIN-LIKE PROTEASE 4"/>
    <property type="match status" value="1"/>
</dbReference>
<comment type="similarity">
    <text evidence="1">Belongs to the peptidase C48 family.</text>
</comment>
<dbReference type="GO" id="GO:0016926">
    <property type="term" value="P:protein desumoylation"/>
    <property type="evidence" value="ECO:0007669"/>
    <property type="project" value="UniProtKB-ARBA"/>
</dbReference>
<keyword evidence="4" id="KW-0788">Thiol protease</keyword>
<dbReference type="Pfam" id="PF02902">
    <property type="entry name" value="Peptidase_C48"/>
    <property type="match status" value="1"/>
</dbReference>
<proteinExistence type="inferred from homology"/>
<dbReference type="GO" id="GO:0008234">
    <property type="term" value="F:cysteine-type peptidase activity"/>
    <property type="evidence" value="ECO:0007669"/>
    <property type="project" value="UniProtKB-KW"/>
</dbReference>
<keyword evidence="3" id="KW-0378">Hydrolase</keyword>
<accession>A0A7S3E9M6</accession>
<evidence type="ECO:0000313" key="8">
    <source>
        <dbReference type="EMBL" id="CAE0037618.1"/>
    </source>
</evidence>
<dbReference type="GO" id="GO:0006508">
    <property type="term" value="P:proteolysis"/>
    <property type="evidence" value="ECO:0007669"/>
    <property type="project" value="UniProtKB-KW"/>
</dbReference>
<evidence type="ECO:0000256" key="5">
    <source>
        <dbReference type="SAM" id="MobiDB-lite"/>
    </source>
</evidence>
<sequence>MSGDHSTSGAGSEEVRPQSRRKRKRLNDGIVDVDKYENGGGKMSKDVDNTSVEYVKDDLIELDEEKTGERGEDVVIDLIEDVLVEGKDIGPDGPVADGEVASEDSRVLFEFPPSKKGSIKLTTADRDRLAPEKYLNDSIIDFYIKFIEMFETPPRLRDQCYFFNSFFFNLLFTSPKVIHHKNVKRWTQEVDLFTKKYIFVPICRNSHWTLIVICNCGKLPGWERDHDNPEDRPVMLIYDSLRTSSVASSYAVALKAYLAEEYQSKFAGKPDFTAPDFSKMTAWIPRVPSQSNEFDCGLYILQYIIAFLQDTPEELQEKKDVNRPDWFTVADIEMLREHIRVVMIGQEEYLTSKKPA</sequence>
<feature type="region of interest" description="Disordered" evidence="5">
    <location>
        <begin position="1"/>
        <end position="48"/>
    </location>
</feature>
<evidence type="ECO:0000256" key="2">
    <source>
        <dbReference type="ARBA" id="ARBA00022670"/>
    </source>
</evidence>
<feature type="compositionally biased region" description="Basic and acidic residues" evidence="5">
    <location>
        <begin position="32"/>
        <end position="48"/>
    </location>
</feature>
<reference evidence="8" key="1">
    <citation type="submission" date="2021-01" db="EMBL/GenBank/DDBJ databases">
        <authorList>
            <person name="Corre E."/>
            <person name="Pelletier E."/>
            <person name="Niang G."/>
            <person name="Scheremetjew M."/>
            <person name="Finn R."/>
            <person name="Kale V."/>
            <person name="Holt S."/>
            <person name="Cochrane G."/>
            <person name="Meng A."/>
            <person name="Brown T."/>
            <person name="Cohen L."/>
        </authorList>
    </citation>
    <scope>NUCLEOTIDE SEQUENCE</scope>
    <source>
        <strain evidence="8">CCMP 769</strain>
    </source>
</reference>